<dbReference type="GO" id="GO:0006891">
    <property type="term" value="P:intra-Golgi vesicle-mediated transport"/>
    <property type="evidence" value="ECO:0007669"/>
    <property type="project" value="InterPro"/>
</dbReference>
<dbReference type="OrthoDB" id="10257567at2759"/>
<evidence type="ECO:0000256" key="6">
    <source>
        <dbReference type="ARBA" id="ARBA00022989"/>
    </source>
</evidence>
<dbReference type="EMBL" id="BFAD01000003">
    <property type="protein sequence ID" value="GBE81022.1"/>
    <property type="molecule type" value="Genomic_DNA"/>
</dbReference>
<feature type="coiled-coil region" evidence="10">
    <location>
        <begin position="250"/>
        <end position="350"/>
    </location>
</feature>
<evidence type="ECO:0000313" key="14">
    <source>
        <dbReference type="Proteomes" id="UP000287166"/>
    </source>
</evidence>
<evidence type="ECO:0000256" key="10">
    <source>
        <dbReference type="SAM" id="Coils"/>
    </source>
</evidence>
<accession>A0A401GFS9</accession>
<evidence type="ECO:0000259" key="12">
    <source>
        <dbReference type="Pfam" id="PF25398"/>
    </source>
</evidence>
<keyword evidence="6" id="KW-1133">Transmembrane helix</keyword>
<dbReference type="STRING" id="139825.A0A401GFS9"/>
<keyword evidence="4" id="KW-0813">Transport</keyword>
<protein>
    <recommendedName>
        <fullName evidence="3">Protein CASP</fullName>
    </recommendedName>
</protein>
<evidence type="ECO:0000313" key="13">
    <source>
        <dbReference type="EMBL" id="GBE81022.1"/>
    </source>
</evidence>
<comment type="similarity">
    <text evidence="2">Belongs to the CASP family.</text>
</comment>
<dbReference type="AlphaFoldDB" id="A0A401GFS9"/>
<sequence>MASAEYNFSGALSTWKDINLSELQKTLDAQGVELVENQRESVVGRKALADRTKEFKKTSDDEKLNVFKGLLKAYQTEIDSLTKRSKSAENAFLNVYKVLAEAPDPYPLLEAAIDQTVKVAEARELETELQRVREENAELRRRINEFVPLETAKKKADARVEQLEQRMEDLIRDKVTQKENELNATYDEKMRNYEEREQDHQRQVALTKSQLRELRMSHESSQAKLLDQSQRQDQEVVTKLAELDMVVIDLEHANSRVATVERRNELLRAEIEGMKSGNERSDQLKELESKVSDLETETDRLSQALEAQKVATKAAQATAAKKAEEAAKELRKKSNDVDQLKQKLRQYDDYDEIKRELDVMKYVEFGGLEEDDDFDGTASGNGDALGLHLPDPNAEKANAQRGKSLEVLLATKNKRILEELTKFRILHGELEASLRSTQADLAFTESELEKQRVLNERLENDLLHMDQRKTSGEANGKRIPADSLADGSGTADALAGLDLGAQKPIYPYARTAPTLFAPSADTSILPIVTSQRDRFRQRNAELEEELRKQFNIISDLRAEIKSLQADNLKLYEKVRYMQSYREDTAARPSTLDPMPSTAAGRADDMGKYRARYEEAMNPFQAFRGREATRAYESLNVLERGVLVLTRAILGNRRTRTFFICYAIVLHLLVMVTTYQCTMSSDSHLQRQPGPYSS</sequence>
<dbReference type="InParanoid" id="A0A401GFS9"/>
<feature type="coiled-coil region" evidence="10">
    <location>
        <begin position="441"/>
        <end position="468"/>
    </location>
</feature>
<keyword evidence="9" id="KW-0472">Membrane</keyword>
<comment type="caution">
    <text evidence="13">The sequence shown here is derived from an EMBL/GenBank/DDBJ whole genome shotgun (WGS) entry which is preliminary data.</text>
</comment>
<proteinExistence type="inferred from homology"/>
<dbReference type="Pfam" id="PF08172">
    <property type="entry name" value="CASP_C"/>
    <property type="match status" value="1"/>
</dbReference>
<evidence type="ECO:0000256" key="7">
    <source>
        <dbReference type="ARBA" id="ARBA00023034"/>
    </source>
</evidence>
<keyword evidence="7" id="KW-0333">Golgi apparatus</keyword>
<evidence type="ECO:0000256" key="3">
    <source>
        <dbReference type="ARBA" id="ARBA00018691"/>
    </source>
</evidence>
<dbReference type="GO" id="GO:0000139">
    <property type="term" value="C:Golgi membrane"/>
    <property type="evidence" value="ECO:0007669"/>
    <property type="project" value="UniProtKB-SubCell"/>
</dbReference>
<gene>
    <name evidence="13" type="ORF">SCP_0307450</name>
</gene>
<evidence type="ECO:0000256" key="1">
    <source>
        <dbReference type="ARBA" id="ARBA00004409"/>
    </source>
</evidence>
<evidence type="ECO:0000256" key="8">
    <source>
        <dbReference type="ARBA" id="ARBA00023054"/>
    </source>
</evidence>
<dbReference type="InterPro" id="IPR012955">
    <property type="entry name" value="CASP_C"/>
</dbReference>
<keyword evidence="8 10" id="KW-0175">Coiled coil</keyword>
<dbReference type="InterPro" id="IPR057476">
    <property type="entry name" value="Cux_N"/>
</dbReference>
<evidence type="ECO:0000256" key="5">
    <source>
        <dbReference type="ARBA" id="ARBA00022692"/>
    </source>
</evidence>
<name>A0A401GFS9_9APHY</name>
<reference evidence="13 14" key="1">
    <citation type="journal article" date="2018" name="Sci. Rep.">
        <title>Genome sequence of the cauliflower mushroom Sparassis crispa (Hanabiratake) and its association with beneficial usage.</title>
        <authorList>
            <person name="Kiyama R."/>
            <person name="Furutani Y."/>
            <person name="Kawaguchi K."/>
            <person name="Nakanishi T."/>
        </authorList>
    </citation>
    <scope>NUCLEOTIDE SEQUENCE [LARGE SCALE GENOMIC DNA]</scope>
</reference>
<feature type="coiled-coil region" evidence="10">
    <location>
        <begin position="122"/>
        <end position="210"/>
    </location>
</feature>
<evidence type="ECO:0000256" key="2">
    <source>
        <dbReference type="ARBA" id="ARBA00006415"/>
    </source>
</evidence>
<comment type="subcellular location">
    <subcellularLocation>
        <location evidence="1">Golgi apparatus membrane</location>
        <topology evidence="1">Single-pass type IV membrane protein</topology>
    </subcellularLocation>
</comment>
<evidence type="ECO:0000256" key="4">
    <source>
        <dbReference type="ARBA" id="ARBA00022448"/>
    </source>
</evidence>
<dbReference type="Proteomes" id="UP000287166">
    <property type="component" value="Unassembled WGS sequence"/>
</dbReference>
<feature type="domain" description="Cux N-terminal" evidence="12">
    <location>
        <begin position="4"/>
        <end position="116"/>
    </location>
</feature>
<dbReference type="FunCoup" id="A0A401GFS9">
    <property type="interactions" value="116"/>
</dbReference>
<evidence type="ECO:0000256" key="9">
    <source>
        <dbReference type="ARBA" id="ARBA00023136"/>
    </source>
</evidence>
<dbReference type="RefSeq" id="XP_027611935.1">
    <property type="nucleotide sequence ID" value="XM_027756134.1"/>
</dbReference>
<dbReference type="GeneID" id="38777939"/>
<evidence type="ECO:0000259" key="11">
    <source>
        <dbReference type="Pfam" id="PF08172"/>
    </source>
</evidence>
<dbReference type="Pfam" id="PF25398">
    <property type="entry name" value="CUX1_N"/>
    <property type="match status" value="1"/>
</dbReference>
<dbReference type="PANTHER" id="PTHR14043">
    <property type="entry name" value="CCAAT DISPLACEMENT PROTEIN-RELATED"/>
    <property type="match status" value="1"/>
</dbReference>
<organism evidence="13 14">
    <name type="scientific">Sparassis crispa</name>
    <dbReference type="NCBI Taxonomy" id="139825"/>
    <lineage>
        <taxon>Eukaryota</taxon>
        <taxon>Fungi</taxon>
        <taxon>Dikarya</taxon>
        <taxon>Basidiomycota</taxon>
        <taxon>Agaricomycotina</taxon>
        <taxon>Agaricomycetes</taxon>
        <taxon>Polyporales</taxon>
        <taxon>Sparassidaceae</taxon>
        <taxon>Sparassis</taxon>
    </lineage>
</organism>
<feature type="domain" description="CASP C-terminal" evidence="11">
    <location>
        <begin position="437"/>
        <end position="679"/>
    </location>
</feature>
<dbReference type="PANTHER" id="PTHR14043:SF2">
    <property type="entry name" value="HOMEOBOX PROTEIN CUT"/>
    <property type="match status" value="1"/>
</dbReference>
<keyword evidence="5" id="KW-0812">Transmembrane</keyword>
<keyword evidence="14" id="KW-1185">Reference proteome</keyword>
<feature type="coiled-coil region" evidence="10">
    <location>
        <begin position="525"/>
        <end position="573"/>
    </location>
</feature>